<dbReference type="EC" id="3.4.11.5" evidence="4 11"/>
<comment type="catalytic activity">
    <reaction evidence="1 11 13">
        <text>Release of N-terminal proline from a peptide.</text>
        <dbReference type="EC" id="3.4.11.5"/>
    </reaction>
</comment>
<evidence type="ECO:0000259" key="14">
    <source>
        <dbReference type="Pfam" id="PF00561"/>
    </source>
</evidence>
<protein>
    <recommendedName>
        <fullName evidence="5 11">Proline iminopeptidase</fullName>
        <shortName evidence="11">PIP</shortName>
        <ecNumber evidence="4 11">3.4.11.5</ecNumber>
    </recommendedName>
    <alternativeName>
        <fullName evidence="10 11">Prolyl aminopeptidase</fullName>
    </alternativeName>
</protein>
<evidence type="ECO:0000256" key="10">
    <source>
        <dbReference type="ARBA" id="ARBA00029605"/>
    </source>
</evidence>
<dbReference type="eggNOG" id="COG0596">
    <property type="taxonomic scope" value="Bacteria"/>
</dbReference>
<keyword evidence="16" id="KW-1185">Reference proteome</keyword>
<dbReference type="InterPro" id="IPR029058">
    <property type="entry name" value="AB_hydrolase_fold"/>
</dbReference>
<dbReference type="NCBIfam" id="TIGR01249">
    <property type="entry name" value="pro_imino_pep_1"/>
    <property type="match status" value="1"/>
</dbReference>
<dbReference type="PATRIC" id="fig|1177154.3.peg.2441"/>
<feature type="active site" description="Proton donor" evidence="12">
    <location>
        <position position="283"/>
    </location>
</feature>
<comment type="similarity">
    <text evidence="3 11 13">Belongs to the peptidase S33 family.</text>
</comment>
<dbReference type="GO" id="GO:0004177">
    <property type="term" value="F:aminopeptidase activity"/>
    <property type="evidence" value="ECO:0007669"/>
    <property type="project" value="UniProtKB-UniRule"/>
</dbReference>
<dbReference type="GO" id="GO:0005737">
    <property type="term" value="C:cytoplasm"/>
    <property type="evidence" value="ECO:0007669"/>
    <property type="project" value="UniProtKB-SubCell"/>
</dbReference>
<feature type="domain" description="AB hydrolase-1" evidence="14">
    <location>
        <begin position="35"/>
        <end position="285"/>
    </location>
</feature>
<evidence type="ECO:0000256" key="4">
    <source>
        <dbReference type="ARBA" id="ARBA00012568"/>
    </source>
</evidence>
<sequence>MSLFPFLDCRQQLYLPVGDGHQLYVEESGNPDGIPVVVLHGGPGGGSSPMQRRFFDPEQFRIILLDQRGAGQSRPLACTEHNTTADLISDLEKVRQHFDIDRWMLFGGSWGVTLALAYAVACPQRVTGMVLRGVFLCRQQDMDWLYTASGAARLFPREWQAVNAPVASLQGSLLQRYSTALGGDDAREYARHWCNWEAVLAGMMPSPAGRGSDDELCMAMQEVHYFLAGGFLDQPLLEACAGSVIPVEIVHGDRDFVCPMDQAESLHQVLPNSVLTRVAGGAHSASHPAIAQALVAAVQRLTKRITA</sequence>
<keyword evidence="7 11" id="KW-0963">Cytoplasm</keyword>
<dbReference type="AlphaFoldDB" id="A0A095SIE0"/>
<comment type="subcellular location">
    <subcellularLocation>
        <location evidence="2 11">Cytoplasm</location>
    </subcellularLocation>
</comment>
<dbReference type="Gene3D" id="3.40.50.1820">
    <property type="entry name" value="alpha/beta hydrolase"/>
    <property type="match status" value="1"/>
</dbReference>
<dbReference type="EMBL" id="ARXV01000009">
    <property type="protein sequence ID" value="KGD64352.1"/>
    <property type="molecule type" value="Genomic_DNA"/>
</dbReference>
<accession>A0A095SIE0</accession>
<evidence type="ECO:0000256" key="6">
    <source>
        <dbReference type="ARBA" id="ARBA00022438"/>
    </source>
</evidence>
<organism evidence="15 16">
    <name type="scientific">Alcanivorax nanhaiticus</name>
    <dbReference type="NCBI Taxonomy" id="1177154"/>
    <lineage>
        <taxon>Bacteria</taxon>
        <taxon>Pseudomonadati</taxon>
        <taxon>Pseudomonadota</taxon>
        <taxon>Gammaproteobacteria</taxon>
        <taxon>Oceanospirillales</taxon>
        <taxon>Alcanivoracaceae</taxon>
        <taxon>Alcanivorax</taxon>
    </lineage>
</organism>
<keyword evidence="9 11" id="KW-0378">Hydrolase</keyword>
<dbReference type="RefSeq" id="WP_035233312.1">
    <property type="nucleotide sequence ID" value="NZ_ARXV01000009.1"/>
</dbReference>
<feature type="active site" evidence="12">
    <location>
        <position position="255"/>
    </location>
</feature>
<comment type="caution">
    <text evidence="15">The sequence shown here is derived from an EMBL/GenBank/DDBJ whole genome shotgun (WGS) entry which is preliminary data.</text>
</comment>
<evidence type="ECO:0000256" key="13">
    <source>
        <dbReference type="RuleBase" id="RU003421"/>
    </source>
</evidence>
<dbReference type="STRING" id="1177154.Y5S_02407"/>
<evidence type="ECO:0000256" key="5">
    <source>
        <dbReference type="ARBA" id="ARBA00021843"/>
    </source>
</evidence>
<keyword evidence="8 11" id="KW-0645">Protease</keyword>
<evidence type="ECO:0000256" key="1">
    <source>
        <dbReference type="ARBA" id="ARBA00001585"/>
    </source>
</evidence>
<name>A0A095SIE0_9GAMM</name>
<evidence type="ECO:0000256" key="12">
    <source>
        <dbReference type="PIRSR" id="PIRSR006431-1"/>
    </source>
</evidence>
<dbReference type="Pfam" id="PF00561">
    <property type="entry name" value="Abhydrolase_1"/>
    <property type="match status" value="1"/>
</dbReference>
<evidence type="ECO:0000256" key="8">
    <source>
        <dbReference type="ARBA" id="ARBA00022670"/>
    </source>
</evidence>
<dbReference type="InterPro" id="IPR002410">
    <property type="entry name" value="Peptidase_S33"/>
</dbReference>
<dbReference type="SUPFAM" id="SSF53474">
    <property type="entry name" value="alpha/beta-Hydrolases"/>
    <property type="match status" value="1"/>
</dbReference>
<gene>
    <name evidence="15" type="ORF">Y5S_02407</name>
</gene>
<dbReference type="PRINTS" id="PR00111">
    <property type="entry name" value="ABHYDROLASE"/>
</dbReference>
<dbReference type="InterPro" id="IPR005944">
    <property type="entry name" value="Pro_iminopeptidase"/>
</dbReference>
<evidence type="ECO:0000256" key="9">
    <source>
        <dbReference type="ARBA" id="ARBA00022801"/>
    </source>
</evidence>
<dbReference type="PRINTS" id="PR00793">
    <property type="entry name" value="PROAMNOPTASE"/>
</dbReference>
<evidence type="ECO:0000256" key="3">
    <source>
        <dbReference type="ARBA" id="ARBA00010088"/>
    </source>
</evidence>
<dbReference type="GO" id="GO:0006508">
    <property type="term" value="P:proteolysis"/>
    <property type="evidence" value="ECO:0007669"/>
    <property type="project" value="UniProtKB-KW"/>
</dbReference>
<proteinExistence type="inferred from homology"/>
<evidence type="ECO:0000313" key="16">
    <source>
        <dbReference type="Proteomes" id="UP000029444"/>
    </source>
</evidence>
<dbReference type="InterPro" id="IPR000073">
    <property type="entry name" value="AB_hydrolase_1"/>
</dbReference>
<dbReference type="PIRSF" id="PIRSF006431">
    <property type="entry name" value="Pept_S33"/>
    <property type="match status" value="1"/>
</dbReference>
<keyword evidence="6 11" id="KW-0031">Aminopeptidase</keyword>
<evidence type="ECO:0000256" key="2">
    <source>
        <dbReference type="ARBA" id="ARBA00004496"/>
    </source>
</evidence>
<dbReference type="PANTHER" id="PTHR43722:SF1">
    <property type="entry name" value="PROLINE IMINOPEPTIDASE"/>
    <property type="match status" value="1"/>
</dbReference>
<evidence type="ECO:0000256" key="11">
    <source>
        <dbReference type="PIRNR" id="PIRNR006431"/>
    </source>
</evidence>
<feature type="active site" description="Nucleophile" evidence="12">
    <location>
        <position position="109"/>
    </location>
</feature>
<evidence type="ECO:0000256" key="7">
    <source>
        <dbReference type="ARBA" id="ARBA00022490"/>
    </source>
</evidence>
<dbReference type="OrthoDB" id="9796770at2"/>
<evidence type="ECO:0000313" key="15">
    <source>
        <dbReference type="EMBL" id="KGD64352.1"/>
    </source>
</evidence>
<dbReference type="PANTHER" id="PTHR43722">
    <property type="entry name" value="PROLINE IMINOPEPTIDASE"/>
    <property type="match status" value="1"/>
</dbReference>
<dbReference type="Proteomes" id="UP000029444">
    <property type="component" value="Unassembled WGS sequence"/>
</dbReference>
<reference evidence="15 16" key="1">
    <citation type="submission" date="2012-09" db="EMBL/GenBank/DDBJ databases">
        <title>Genome Sequence of alkane-degrading Bacterium Alcanivorax sp. 19-m-6.</title>
        <authorList>
            <person name="Lai Q."/>
            <person name="Shao Z."/>
        </authorList>
    </citation>
    <scope>NUCLEOTIDE SEQUENCE [LARGE SCALE GENOMIC DNA]</scope>
    <source>
        <strain evidence="15 16">19-m-6</strain>
    </source>
</reference>